<dbReference type="PROSITE" id="PS51332">
    <property type="entry name" value="B12_BINDING"/>
    <property type="match status" value="1"/>
</dbReference>
<proteinExistence type="predicted"/>
<evidence type="ECO:0000256" key="7">
    <source>
        <dbReference type="ARBA" id="ARBA00023014"/>
    </source>
</evidence>
<evidence type="ECO:0000259" key="9">
    <source>
        <dbReference type="PROSITE" id="PS51918"/>
    </source>
</evidence>
<comment type="caution">
    <text evidence="10">The sequence shown here is derived from an EMBL/GenBank/DDBJ whole genome shotgun (WGS) entry which is preliminary data.</text>
</comment>
<evidence type="ECO:0000313" key="11">
    <source>
        <dbReference type="Proteomes" id="UP000033423"/>
    </source>
</evidence>
<reference evidence="10 11" key="1">
    <citation type="submission" date="2015-02" db="EMBL/GenBank/DDBJ databases">
        <title>Single-cell genomics of uncultivated deep-branching MTB reveals a conserved set of magnetosome genes.</title>
        <authorList>
            <person name="Kolinko S."/>
            <person name="Richter M."/>
            <person name="Glockner F.O."/>
            <person name="Brachmann A."/>
            <person name="Schuler D."/>
        </authorList>
    </citation>
    <scope>NUCLEOTIDE SEQUENCE [LARGE SCALE GENOMIC DNA]</scope>
    <source>
        <strain evidence="10">TM-1</strain>
    </source>
</reference>
<evidence type="ECO:0000256" key="5">
    <source>
        <dbReference type="ARBA" id="ARBA00022723"/>
    </source>
</evidence>
<keyword evidence="11" id="KW-1185">Reference proteome</keyword>
<evidence type="ECO:0000256" key="6">
    <source>
        <dbReference type="ARBA" id="ARBA00023004"/>
    </source>
</evidence>
<keyword evidence="6" id="KW-0408">Iron</keyword>
<dbReference type="SFLD" id="SFLDG01123">
    <property type="entry name" value="methyltransferase_(Class_B)"/>
    <property type="match status" value="1"/>
</dbReference>
<evidence type="ECO:0000313" key="10">
    <source>
        <dbReference type="EMBL" id="KJU85945.1"/>
    </source>
</evidence>
<dbReference type="AlphaFoldDB" id="A0A0F3GVN4"/>
<dbReference type="Pfam" id="PF02310">
    <property type="entry name" value="B12-binding"/>
    <property type="match status" value="1"/>
</dbReference>
<dbReference type="SFLD" id="SFLDS00029">
    <property type="entry name" value="Radical_SAM"/>
    <property type="match status" value="1"/>
</dbReference>
<evidence type="ECO:0000256" key="3">
    <source>
        <dbReference type="ARBA" id="ARBA00022679"/>
    </source>
</evidence>
<dbReference type="GO" id="GO:0051539">
    <property type="term" value="F:4 iron, 4 sulfur cluster binding"/>
    <property type="evidence" value="ECO:0007669"/>
    <property type="project" value="UniProtKB-KW"/>
</dbReference>
<keyword evidence="5" id="KW-0479">Metal-binding</keyword>
<keyword evidence="7" id="KW-0411">Iron-sulfur</keyword>
<dbReference type="PANTHER" id="PTHR43409:SF7">
    <property type="entry name" value="BLL1977 PROTEIN"/>
    <property type="match status" value="1"/>
</dbReference>
<dbReference type="Proteomes" id="UP000033423">
    <property type="component" value="Unassembled WGS sequence"/>
</dbReference>
<dbReference type="SFLD" id="SFLDG01082">
    <property type="entry name" value="B12-binding_domain_containing"/>
    <property type="match status" value="1"/>
</dbReference>
<keyword evidence="4" id="KW-0949">S-adenosyl-L-methionine</keyword>
<dbReference type="PATRIC" id="fig|29290.4.peg.2463"/>
<dbReference type="Pfam" id="PF04055">
    <property type="entry name" value="Radical_SAM"/>
    <property type="match status" value="1"/>
</dbReference>
<dbReference type="SUPFAM" id="SSF102114">
    <property type="entry name" value="Radical SAM enzymes"/>
    <property type="match status" value="1"/>
</dbReference>
<protein>
    <submittedName>
        <fullName evidence="10">Cobalamin-binding protein</fullName>
    </submittedName>
</protein>
<dbReference type="SMART" id="SM00729">
    <property type="entry name" value="Elp3"/>
    <property type="match status" value="1"/>
</dbReference>
<evidence type="ECO:0000256" key="2">
    <source>
        <dbReference type="ARBA" id="ARBA00022603"/>
    </source>
</evidence>
<dbReference type="Gene3D" id="3.80.30.20">
    <property type="entry name" value="tm_1862 like domain"/>
    <property type="match status" value="1"/>
</dbReference>
<comment type="cofactor">
    <cofactor evidence="1">
        <name>[4Fe-4S] cluster</name>
        <dbReference type="ChEBI" id="CHEBI:49883"/>
    </cofactor>
</comment>
<dbReference type="InterPro" id="IPR006158">
    <property type="entry name" value="Cobalamin-bd"/>
</dbReference>
<dbReference type="InterPro" id="IPR006638">
    <property type="entry name" value="Elp3/MiaA/NifB-like_rSAM"/>
</dbReference>
<evidence type="ECO:0000259" key="8">
    <source>
        <dbReference type="PROSITE" id="PS51332"/>
    </source>
</evidence>
<evidence type="ECO:0000256" key="4">
    <source>
        <dbReference type="ARBA" id="ARBA00022691"/>
    </source>
</evidence>
<dbReference type="InterPro" id="IPR051198">
    <property type="entry name" value="BchE-like"/>
</dbReference>
<organism evidence="10 11">
    <name type="scientific">Candidatus Magnetobacterium bavaricum</name>
    <dbReference type="NCBI Taxonomy" id="29290"/>
    <lineage>
        <taxon>Bacteria</taxon>
        <taxon>Pseudomonadati</taxon>
        <taxon>Nitrospirota</taxon>
        <taxon>Thermodesulfovibrionia</taxon>
        <taxon>Thermodesulfovibrionales</taxon>
        <taxon>Candidatus Magnetobacteriaceae</taxon>
        <taxon>Candidatus Magnetobacterium</taxon>
    </lineage>
</organism>
<dbReference type="CDD" id="cd02068">
    <property type="entry name" value="radical_SAM_B12_BD"/>
    <property type="match status" value="1"/>
</dbReference>
<gene>
    <name evidence="10" type="ORF">MBAV_001855</name>
</gene>
<evidence type="ECO:0000256" key="1">
    <source>
        <dbReference type="ARBA" id="ARBA00001966"/>
    </source>
</evidence>
<feature type="domain" description="Radical SAM core" evidence="9">
    <location>
        <begin position="226"/>
        <end position="450"/>
    </location>
</feature>
<dbReference type="InterPro" id="IPR023404">
    <property type="entry name" value="rSAM_horseshoe"/>
</dbReference>
<dbReference type="PANTHER" id="PTHR43409">
    <property type="entry name" value="ANAEROBIC MAGNESIUM-PROTOPORPHYRIN IX MONOMETHYL ESTER CYCLASE-RELATED"/>
    <property type="match status" value="1"/>
</dbReference>
<dbReference type="EMBL" id="LACI01000795">
    <property type="protein sequence ID" value="KJU85945.1"/>
    <property type="molecule type" value="Genomic_DNA"/>
</dbReference>
<feature type="domain" description="B12-binding" evidence="8">
    <location>
        <begin position="15"/>
        <end position="160"/>
    </location>
</feature>
<dbReference type="GO" id="GO:0003824">
    <property type="term" value="F:catalytic activity"/>
    <property type="evidence" value="ECO:0007669"/>
    <property type="project" value="InterPro"/>
</dbReference>
<dbReference type="Gene3D" id="3.40.50.280">
    <property type="entry name" value="Cobalamin-binding domain"/>
    <property type="match status" value="1"/>
</dbReference>
<dbReference type="InterPro" id="IPR058240">
    <property type="entry name" value="rSAM_sf"/>
</dbReference>
<keyword evidence="2" id="KW-0489">Methyltransferase</keyword>
<sequence length="516" mass="58625">MCPQPLGKEQTTVNMLNITLISPYPDITVFGLRTISAWLKLHGHGSRMVFMPDPYADAPQSNRQRRGGQIYSKQALNQLIALCRDSDLIGITLMTNYFEHAVELTAALKKSLKAPIIWGGVHPTIRPEECLEHADIVCVGEGEDAILELANKIASNTDYLSTPNLWIKTADGIIKNPLGPLNRNLDIYPIPDYSFGEHYVMQDGRMTPLDYEATKAFLMRGTVSAYLNKVGYQTMTGRGCPHACTYCINDTLKGLYSGKGGYLRWRSVASVMEELSWVRANMPFVGYIWISDDAFFAKGTKAIAEFCQSYKREIGLPFSALASPLTVTEEKMALLVDAGLCYIQMGVESASDKTQHLFNRQNMSNDVIMKAIRIINKYKDRMYPPSYDFILDVPYETDEDRIQTLRFISEIPRPYQLQPFSLVLYPQTRLYQMAKADGLIADEHRDIYDKSYTTREPSYLNLLTTLCRRGRFPASLLRLLIARPVVRLFSSGPLKQPFKELYKGLHRLYRLVKRRG</sequence>
<keyword evidence="3" id="KW-0808">Transferase</keyword>
<accession>A0A0F3GVN4</accession>
<dbReference type="CDD" id="cd01335">
    <property type="entry name" value="Radical_SAM"/>
    <property type="match status" value="1"/>
</dbReference>
<name>A0A0F3GVN4_9BACT</name>
<dbReference type="PROSITE" id="PS51918">
    <property type="entry name" value="RADICAL_SAM"/>
    <property type="match status" value="1"/>
</dbReference>
<dbReference type="GO" id="GO:0031419">
    <property type="term" value="F:cobalamin binding"/>
    <property type="evidence" value="ECO:0007669"/>
    <property type="project" value="InterPro"/>
</dbReference>
<dbReference type="InterPro" id="IPR034466">
    <property type="entry name" value="Methyltransferase_Class_B"/>
</dbReference>
<dbReference type="InterPro" id="IPR007197">
    <property type="entry name" value="rSAM"/>
</dbReference>
<dbReference type="GO" id="GO:0005829">
    <property type="term" value="C:cytosol"/>
    <property type="evidence" value="ECO:0007669"/>
    <property type="project" value="TreeGrafter"/>
</dbReference>
<dbReference type="GO" id="GO:0046872">
    <property type="term" value="F:metal ion binding"/>
    <property type="evidence" value="ECO:0007669"/>
    <property type="project" value="UniProtKB-KW"/>
</dbReference>